<feature type="transmembrane region" description="Helical" evidence="2">
    <location>
        <begin position="505"/>
        <end position="526"/>
    </location>
</feature>
<dbReference type="EMBL" id="BOOI01000020">
    <property type="protein sequence ID" value="GIH84097.1"/>
    <property type="molecule type" value="Genomic_DNA"/>
</dbReference>
<keyword evidence="3" id="KW-0732">Signal</keyword>
<comment type="caution">
    <text evidence="4">The sequence shown here is derived from an EMBL/GenBank/DDBJ whole genome shotgun (WGS) entry which is preliminary data.</text>
</comment>
<accession>A0A8J3RYF8</accession>
<name>A0A8J3RYF8_PLARO</name>
<sequence length="533" mass="52467">MISRTTLRLAAASAASGLAALCATLALTAAPAPASASAPAPVMETTGVTGVTAHPLGRFTVNHYNGLKVTPDRVENLAVVDSAELPTLQARAAVDTDRSGTVSPRERSAYGAARCGELAAAQWLTVDGTAVAWRVASSAFAHEPGEGGLETSRLTCSLAATVTASGTVGFEDGFLPDRLGWREITAVAGGGVRLAESSVPGTSVSGELRNYPDDLLAGPLDQRTARLVIRPGTGNGTGPGTGSGTGNTAGGGFGGDAGTGTGAGTGSVPAVSPLISAGPIGGALARLDRAFTGLVGTGSLTVPLGLLAVGIAVVLGAGHALIPGHGKTIMAAYLAGRRGRPRDALVVGATVTATHTLGVLVVGLLLSAFSFLTGESVLGWLGVASGLLITAVGARLLRTAWRARRTGETPGHGHGHGHGHMSVPAGSRRGLVGMGIAGGLVPSPSALVVLLGAIALGRTWFGVALVLAYGLGMAATLTATGLLLVKLAGRLDRFAGAGHGLVARASALAPVGTALVVVLLGLGLALRGLTGAA</sequence>
<dbReference type="PANTHER" id="PTHR40659">
    <property type="entry name" value="NICKEL/COBALT EFFLUX SYSTEM RCNA"/>
    <property type="match status" value="1"/>
</dbReference>
<feature type="region of interest" description="Disordered" evidence="1">
    <location>
        <begin position="231"/>
        <end position="250"/>
    </location>
</feature>
<feature type="transmembrane region" description="Helical" evidence="2">
    <location>
        <begin position="460"/>
        <end position="485"/>
    </location>
</feature>
<evidence type="ECO:0000313" key="5">
    <source>
        <dbReference type="Proteomes" id="UP000655044"/>
    </source>
</evidence>
<evidence type="ECO:0000256" key="2">
    <source>
        <dbReference type="SAM" id="Phobius"/>
    </source>
</evidence>
<feature type="transmembrane region" description="Helical" evidence="2">
    <location>
        <begin position="377"/>
        <end position="397"/>
    </location>
</feature>
<proteinExistence type="predicted"/>
<dbReference type="Proteomes" id="UP000655044">
    <property type="component" value="Unassembled WGS sequence"/>
</dbReference>
<dbReference type="GO" id="GO:0032025">
    <property type="term" value="P:response to cobalt ion"/>
    <property type="evidence" value="ECO:0007669"/>
    <property type="project" value="TreeGrafter"/>
</dbReference>
<dbReference type="AlphaFoldDB" id="A0A8J3RYF8"/>
<evidence type="ECO:0000313" key="4">
    <source>
        <dbReference type="EMBL" id="GIH84097.1"/>
    </source>
</evidence>
<feature type="chain" id="PRO_5035229070" description="High-affinity nickel-transporter" evidence="3">
    <location>
        <begin position="37"/>
        <end position="533"/>
    </location>
</feature>
<protein>
    <recommendedName>
        <fullName evidence="6">High-affinity nickel-transporter</fullName>
    </recommendedName>
</protein>
<evidence type="ECO:0000256" key="1">
    <source>
        <dbReference type="SAM" id="MobiDB-lite"/>
    </source>
</evidence>
<dbReference type="GO" id="GO:0005886">
    <property type="term" value="C:plasma membrane"/>
    <property type="evidence" value="ECO:0007669"/>
    <property type="project" value="UniProtKB-SubCell"/>
</dbReference>
<dbReference type="GO" id="GO:0046583">
    <property type="term" value="F:monoatomic cation efflux transmembrane transporter activity"/>
    <property type="evidence" value="ECO:0007669"/>
    <property type="project" value="TreeGrafter"/>
</dbReference>
<reference evidence="4" key="1">
    <citation type="submission" date="2021-01" db="EMBL/GenBank/DDBJ databases">
        <title>Whole genome shotgun sequence of Planobispora rosea NBRC 15558.</title>
        <authorList>
            <person name="Komaki H."/>
            <person name="Tamura T."/>
        </authorList>
    </citation>
    <scope>NUCLEOTIDE SEQUENCE</scope>
    <source>
        <strain evidence="4">NBRC 15558</strain>
    </source>
</reference>
<feature type="transmembrane region" description="Helical" evidence="2">
    <location>
        <begin position="304"/>
        <end position="323"/>
    </location>
</feature>
<dbReference type="RefSeq" id="WP_203863304.1">
    <property type="nucleotide sequence ID" value="NZ_BMQP01000007.1"/>
</dbReference>
<evidence type="ECO:0008006" key="6">
    <source>
        <dbReference type="Google" id="ProtNLM"/>
    </source>
</evidence>
<keyword evidence="2" id="KW-1133">Transmembrane helix</keyword>
<feature type="compositionally biased region" description="Gly residues" evidence="1">
    <location>
        <begin position="233"/>
        <end position="250"/>
    </location>
</feature>
<feature type="signal peptide" evidence="3">
    <location>
        <begin position="1"/>
        <end position="36"/>
    </location>
</feature>
<keyword evidence="2" id="KW-0812">Transmembrane</keyword>
<dbReference type="PANTHER" id="PTHR40659:SF1">
    <property type="entry name" value="NICKEL_COBALT EFFLUX SYSTEM RCNA"/>
    <property type="match status" value="1"/>
</dbReference>
<dbReference type="GO" id="GO:0006824">
    <property type="term" value="P:cobalt ion transport"/>
    <property type="evidence" value="ECO:0007669"/>
    <property type="project" value="UniProtKB-KW"/>
</dbReference>
<keyword evidence="2" id="KW-0472">Membrane</keyword>
<evidence type="ECO:0000256" key="3">
    <source>
        <dbReference type="SAM" id="SignalP"/>
    </source>
</evidence>
<feature type="transmembrane region" description="Helical" evidence="2">
    <location>
        <begin position="431"/>
        <end position="454"/>
    </location>
</feature>
<gene>
    <name evidence="4" type="ORF">Pro02_25050</name>
</gene>
<dbReference type="GO" id="GO:0010045">
    <property type="term" value="P:response to nickel cation"/>
    <property type="evidence" value="ECO:0007669"/>
    <property type="project" value="TreeGrafter"/>
</dbReference>
<organism evidence="4 5">
    <name type="scientific">Planobispora rosea</name>
    <dbReference type="NCBI Taxonomy" id="35762"/>
    <lineage>
        <taxon>Bacteria</taxon>
        <taxon>Bacillati</taxon>
        <taxon>Actinomycetota</taxon>
        <taxon>Actinomycetes</taxon>
        <taxon>Streptosporangiales</taxon>
        <taxon>Streptosporangiaceae</taxon>
        <taxon>Planobispora</taxon>
    </lineage>
</organism>
<dbReference type="GO" id="GO:0015099">
    <property type="term" value="F:nickel cation transmembrane transporter activity"/>
    <property type="evidence" value="ECO:0007669"/>
    <property type="project" value="TreeGrafter"/>
</dbReference>
<feature type="transmembrane region" description="Helical" evidence="2">
    <location>
        <begin position="344"/>
        <end position="371"/>
    </location>
</feature>
<dbReference type="InterPro" id="IPR051224">
    <property type="entry name" value="NiCoT_RcnA"/>
</dbReference>
<keyword evidence="5" id="KW-1185">Reference proteome</keyword>